<comment type="caution">
    <text evidence="2">The sequence shown here is derived from an EMBL/GenBank/DDBJ whole genome shotgun (WGS) entry which is preliminary data.</text>
</comment>
<dbReference type="InterPro" id="IPR013324">
    <property type="entry name" value="RNA_pol_sigma_r3/r4-like"/>
</dbReference>
<dbReference type="Pfam" id="PF04542">
    <property type="entry name" value="Sigma70_r2"/>
    <property type="match status" value="1"/>
</dbReference>
<dbReference type="GO" id="GO:0006352">
    <property type="term" value="P:DNA-templated transcription initiation"/>
    <property type="evidence" value="ECO:0007669"/>
    <property type="project" value="InterPro"/>
</dbReference>
<dbReference type="SUPFAM" id="SSF88946">
    <property type="entry name" value="Sigma2 domain of RNA polymerase sigma factors"/>
    <property type="match status" value="1"/>
</dbReference>
<dbReference type="InterPro" id="IPR013325">
    <property type="entry name" value="RNA_pol_sigma_r2"/>
</dbReference>
<name>A0A2A7MLW2_9CLOT</name>
<dbReference type="OrthoDB" id="1901170at2"/>
<dbReference type="SUPFAM" id="SSF88659">
    <property type="entry name" value="Sigma3 and sigma4 domains of RNA polymerase sigma factors"/>
    <property type="match status" value="1"/>
</dbReference>
<dbReference type="InterPro" id="IPR007627">
    <property type="entry name" value="RNA_pol_sigma70_r2"/>
</dbReference>
<proteinExistence type="predicted"/>
<dbReference type="Proteomes" id="UP000220840">
    <property type="component" value="Unassembled WGS sequence"/>
</dbReference>
<dbReference type="AlphaFoldDB" id="A0A2A7MLW2"/>
<dbReference type="EMBL" id="PDCJ01000001">
    <property type="protein sequence ID" value="PEG32569.1"/>
    <property type="molecule type" value="Genomic_DNA"/>
</dbReference>
<dbReference type="InterPro" id="IPR014284">
    <property type="entry name" value="RNA_pol_sigma-70_dom"/>
</dbReference>
<dbReference type="STRING" id="137838.GCA_001458595_04090"/>
<dbReference type="Gene3D" id="1.10.1740.10">
    <property type="match status" value="1"/>
</dbReference>
<dbReference type="NCBIfam" id="TIGR02937">
    <property type="entry name" value="sigma70-ECF"/>
    <property type="match status" value="1"/>
</dbReference>
<feature type="domain" description="RNA polymerase sigma-70 region 2" evidence="1">
    <location>
        <begin position="36"/>
        <end position="104"/>
    </location>
</feature>
<reference evidence="2 3" key="1">
    <citation type="submission" date="2017-10" db="EMBL/GenBank/DDBJ databases">
        <title>Effective Description of Clostridium neonatale sp. nov. linked to necrotizing enterocolitis in neonates and a clarification of species assignable to the genus Clostridium (Prazmowski 1880) emend. Lawson and Rainey 2016.</title>
        <authorList>
            <person name="Bernard K."/>
            <person name="Burdz T."/>
            <person name="Wiebe D."/>
            <person name="Balcewich B."/>
            <person name="Alfa M."/>
            <person name="Bernier A.-M."/>
        </authorList>
    </citation>
    <scope>NUCLEOTIDE SEQUENCE [LARGE SCALE GENOMIC DNA]</scope>
    <source>
        <strain evidence="2 3">LCDC99A005</strain>
    </source>
</reference>
<dbReference type="GO" id="GO:0003700">
    <property type="term" value="F:DNA-binding transcription factor activity"/>
    <property type="evidence" value="ECO:0007669"/>
    <property type="project" value="InterPro"/>
</dbReference>
<gene>
    <name evidence="2" type="ORF">CQ394_13000</name>
</gene>
<dbReference type="Gene3D" id="1.20.140.160">
    <property type="match status" value="1"/>
</dbReference>
<evidence type="ECO:0000259" key="1">
    <source>
        <dbReference type="Pfam" id="PF04542"/>
    </source>
</evidence>
<keyword evidence="3" id="KW-1185">Reference proteome</keyword>
<accession>A0A2A7MLW2</accession>
<sequence>MFSTIFCIGGFYMDYDYIEMLVLQAKNQDYNAKEKLVDEFTPFIVNHALKSFIYGYEFEDIKSECYKILLKCISSYNSETHRFISYATNSIKNGICTIARKSKRRCVCDGIEALSIHDDGMENMDSKELNLEEVVCNNAEYEALNTIINKLSSEEKELINFIFFNENTTKEYASLKNICYSTALQRKSTVLNKLSKNLKIYF</sequence>
<protein>
    <submittedName>
        <fullName evidence="2">Sigma-70 family RNA polymerase sigma factor</fullName>
    </submittedName>
</protein>
<evidence type="ECO:0000313" key="2">
    <source>
        <dbReference type="EMBL" id="PEG32569.1"/>
    </source>
</evidence>
<evidence type="ECO:0000313" key="3">
    <source>
        <dbReference type="Proteomes" id="UP000220840"/>
    </source>
</evidence>
<organism evidence="2 3">
    <name type="scientific">Clostridium neonatale</name>
    <dbReference type="NCBI Taxonomy" id="137838"/>
    <lineage>
        <taxon>Bacteria</taxon>
        <taxon>Bacillati</taxon>
        <taxon>Bacillota</taxon>
        <taxon>Clostridia</taxon>
        <taxon>Eubacteriales</taxon>
        <taxon>Clostridiaceae</taxon>
        <taxon>Clostridium</taxon>
    </lineage>
</organism>